<dbReference type="EMBL" id="JAXUIC010000008">
    <property type="protein sequence ID" value="KAK4577670.1"/>
    <property type="molecule type" value="Genomic_DNA"/>
</dbReference>
<evidence type="ECO:0000313" key="1">
    <source>
        <dbReference type="EMBL" id="KAK4577670.1"/>
    </source>
</evidence>
<name>A0AAN7II89_QUERU</name>
<dbReference type="CDD" id="cd00303">
    <property type="entry name" value="retropepsin_like"/>
    <property type="match status" value="1"/>
</dbReference>
<dbReference type="Gene3D" id="2.40.70.10">
    <property type="entry name" value="Acid Proteases"/>
    <property type="match status" value="1"/>
</dbReference>
<dbReference type="InterPro" id="IPR021109">
    <property type="entry name" value="Peptidase_aspartic_dom_sf"/>
</dbReference>
<evidence type="ECO:0000313" key="2">
    <source>
        <dbReference type="Proteomes" id="UP001324115"/>
    </source>
</evidence>
<reference evidence="1 2" key="1">
    <citation type="journal article" date="2023" name="G3 (Bethesda)">
        <title>A haplotype-resolved chromosome-scale genome for Quercus rubra L. provides insights into the genetics of adaptive traits for red oak species.</title>
        <authorList>
            <person name="Kapoor B."/>
            <person name="Jenkins J."/>
            <person name="Schmutz J."/>
            <person name="Zhebentyayeva T."/>
            <person name="Kuelheim C."/>
            <person name="Coggeshall M."/>
            <person name="Heim C."/>
            <person name="Lasky J.R."/>
            <person name="Leites L."/>
            <person name="Islam-Faridi N."/>
            <person name="Romero-Severson J."/>
            <person name="DeLeo V.L."/>
            <person name="Lucas S.M."/>
            <person name="Lazic D."/>
            <person name="Gailing O."/>
            <person name="Carlson J."/>
            <person name="Staton M."/>
        </authorList>
    </citation>
    <scope>NUCLEOTIDE SEQUENCE [LARGE SCALE GENOMIC DNA]</scope>
    <source>
        <strain evidence="1">Pseudo-F2</strain>
    </source>
</reference>
<dbReference type="PANTHER" id="PTHR33240:SF15">
    <property type="entry name" value="GAG-PRO-LIKE PROTEIN"/>
    <property type="match status" value="1"/>
</dbReference>
<dbReference type="AlphaFoldDB" id="A0AAN7II89"/>
<keyword evidence="2" id="KW-1185">Reference proteome</keyword>
<dbReference type="Proteomes" id="UP001324115">
    <property type="component" value="Unassembled WGS sequence"/>
</dbReference>
<dbReference type="PANTHER" id="PTHR33240">
    <property type="entry name" value="OS08G0508500 PROTEIN"/>
    <property type="match status" value="1"/>
</dbReference>
<protein>
    <submittedName>
        <fullName evidence="1">Uncharacterized protein</fullName>
    </submittedName>
</protein>
<gene>
    <name evidence="1" type="ORF">RGQ29_027972</name>
</gene>
<accession>A0AAN7II89</accession>
<comment type="caution">
    <text evidence="1">The sequence shown here is derived from an EMBL/GenBank/DDBJ whole genome shotgun (WGS) entry which is preliminary data.</text>
</comment>
<sequence length="107" mass="11888">MAGFDVKRVMIDQGSEAEIIYPNLFKGLGLRTKDLSKYNVPLVGFDGNTIIPKGMIRLPVQTGKEVVNVDFIVVETYSPYTAILVRPWLHAIGAVSLTLHVKLKYPT</sequence>
<proteinExistence type="predicted"/>
<organism evidence="1 2">
    <name type="scientific">Quercus rubra</name>
    <name type="common">Northern red oak</name>
    <name type="synonym">Quercus borealis</name>
    <dbReference type="NCBI Taxonomy" id="3512"/>
    <lineage>
        <taxon>Eukaryota</taxon>
        <taxon>Viridiplantae</taxon>
        <taxon>Streptophyta</taxon>
        <taxon>Embryophyta</taxon>
        <taxon>Tracheophyta</taxon>
        <taxon>Spermatophyta</taxon>
        <taxon>Magnoliopsida</taxon>
        <taxon>eudicotyledons</taxon>
        <taxon>Gunneridae</taxon>
        <taxon>Pentapetalae</taxon>
        <taxon>rosids</taxon>
        <taxon>fabids</taxon>
        <taxon>Fagales</taxon>
        <taxon>Fagaceae</taxon>
        <taxon>Quercus</taxon>
    </lineage>
</organism>